<name>A0ABQ5V4L8_9PROT</name>
<dbReference type="InterPro" id="IPR043732">
    <property type="entry name" value="DUF5675"/>
</dbReference>
<evidence type="ECO:0000313" key="2">
    <source>
        <dbReference type="EMBL" id="GLQ21803.1"/>
    </source>
</evidence>
<feature type="domain" description="DUF5675" evidence="1">
    <location>
        <begin position="5"/>
        <end position="128"/>
    </location>
</feature>
<evidence type="ECO:0000259" key="1">
    <source>
        <dbReference type="Pfam" id="PF18925"/>
    </source>
</evidence>
<dbReference type="Pfam" id="PF18925">
    <property type="entry name" value="DUF5675"/>
    <property type="match status" value="1"/>
</dbReference>
<dbReference type="Proteomes" id="UP001161390">
    <property type="component" value="Unassembled WGS sequence"/>
</dbReference>
<gene>
    <name evidence="2" type="ORF">GCM10007854_27580</name>
</gene>
<evidence type="ECO:0000313" key="3">
    <source>
        <dbReference type="Proteomes" id="UP001161390"/>
    </source>
</evidence>
<dbReference type="EMBL" id="BSNJ01000006">
    <property type="protein sequence ID" value="GLQ21803.1"/>
    <property type="molecule type" value="Genomic_DNA"/>
</dbReference>
<reference evidence="2" key="1">
    <citation type="journal article" date="2014" name="Int. J. Syst. Evol. Microbiol.">
        <title>Complete genome of a new Firmicutes species belonging to the dominant human colonic microbiota ('Ruminococcus bicirculans') reveals two chromosomes and a selective capacity to utilize plant glucans.</title>
        <authorList>
            <consortium name="NISC Comparative Sequencing Program"/>
            <person name="Wegmann U."/>
            <person name="Louis P."/>
            <person name="Goesmann A."/>
            <person name="Henrissat B."/>
            <person name="Duncan S.H."/>
            <person name="Flint H.J."/>
        </authorList>
    </citation>
    <scope>NUCLEOTIDE SEQUENCE</scope>
    <source>
        <strain evidence="2">NBRC 108216</strain>
    </source>
</reference>
<protein>
    <recommendedName>
        <fullName evidence="1">DUF5675 domain-containing protein</fullName>
    </recommendedName>
</protein>
<dbReference type="RefSeq" id="WP_284373745.1">
    <property type="nucleotide sequence ID" value="NZ_BSNJ01000006.1"/>
</dbReference>
<keyword evidence="3" id="KW-1185">Reference proteome</keyword>
<accession>A0ABQ5V4L8</accession>
<proteinExistence type="predicted"/>
<sequence>MKIRVDRIWSDEDVTISEIFIDDEFFCHGLEDEYRAEKVPDETRIPLGEYAITLRTVGGFHQRYLSRFPDLHQGMLWVRDVPGFTYILIHIGNTEDDTSGCLLLGVADFPGKRVLYSARTYQRFYAQVWEAARDDDLTIEFQDLDRE</sequence>
<organism evidence="2 3">
    <name type="scientific">Algimonas porphyrae</name>
    <dbReference type="NCBI Taxonomy" id="1128113"/>
    <lineage>
        <taxon>Bacteria</taxon>
        <taxon>Pseudomonadati</taxon>
        <taxon>Pseudomonadota</taxon>
        <taxon>Alphaproteobacteria</taxon>
        <taxon>Maricaulales</taxon>
        <taxon>Robiginitomaculaceae</taxon>
        <taxon>Algimonas</taxon>
    </lineage>
</organism>
<comment type="caution">
    <text evidence="2">The sequence shown here is derived from an EMBL/GenBank/DDBJ whole genome shotgun (WGS) entry which is preliminary data.</text>
</comment>
<reference evidence="2" key="2">
    <citation type="submission" date="2023-01" db="EMBL/GenBank/DDBJ databases">
        <title>Draft genome sequence of Algimonas porphyrae strain NBRC 108216.</title>
        <authorList>
            <person name="Sun Q."/>
            <person name="Mori K."/>
        </authorList>
    </citation>
    <scope>NUCLEOTIDE SEQUENCE</scope>
    <source>
        <strain evidence="2">NBRC 108216</strain>
    </source>
</reference>